<evidence type="ECO:0000313" key="3">
    <source>
        <dbReference type="EMBL" id="CBG73675.1"/>
    </source>
</evidence>
<dbReference type="GeneID" id="24307333"/>
<dbReference type="EMBL" id="FN554889">
    <property type="protein sequence ID" value="CBG73675.1"/>
    <property type="molecule type" value="Genomic_DNA"/>
</dbReference>
<dbReference type="Pfam" id="PF09362">
    <property type="entry name" value="DUF1996"/>
    <property type="match status" value="1"/>
</dbReference>
<proteinExistence type="predicted"/>
<feature type="compositionally biased region" description="Gly residues" evidence="1">
    <location>
        <begin position="161"/>
        <end position="229"/>
    </location>
</feature>
<keyword evidence="4" id="KW-1185">Reference proteome</keyword>
<reference evidence="3 4" key="1">
    <citation type="journal article" date="2010" name="Mol. Plant Microbe Interact.">
        <title>Streptomyces scabies 87-22 contains a coronafacic acid-like biosynthetic cluster that contributes to plant-microbe interactions.</title>
        <authorList>
            <person name="Bignell D.R."/>
            <person name="Seipke R.F."/>
            <person name="Huguet-Tapia J.C."/>
            <person name="Chambers A.H."/>
            <person name="Parry R.J."/>
            <person name="Loria R."/>
        </authorList>
    </citation>
    <scope>NUCLEOTIDE SEQUENCE [LARGE SCALE GENOMIC DNA]</scope>
    <source>
        <strain evidence="3 4">87.22</strain>
    </source>
</reference>
<name>C9ZHF3_STRSW</name>
<dbReference type="PANTHER" id="PTHR43662">
    <property type="match status" value="1"/>
</dbReference>
<protein>
    <submittedName>
        <fullName evidence="3">Putative secreted protein</fullName>
    </submittedName>
</protein>
<dbReference type="InterPro" id="IPR018535">
    <property type="entry name" value="DUF1996"/>
</dbReference>
<feature type="domain" description="DUF1996" evidence="2">
    <location>
        <begin position="284"/>
        <end position="515"/>
    </location>
</feature>
<accession>C9ZHF3</accession>
<evidence type="ECO:0000256" key="1">
    <source>
        <dbReference type="SAM" id="MobiDB-lite"/>
    </source>
</evidence>
<dbReference type="STRING" id="680198.SCAB_66761"/>
<evidence type="ECO:0000259" key="2">
    <source>
        <dbReference type="Pfam" id="PF09362"/>
    </source>
</evidence>
<organism evidence="3 4">
    <name type="scientific">Streptomyces scabiei (strain 87.22)</name>
    <dbReference type="NCBI Taxonomy" id="680198"/>
    <lineage>
        <taxon>Bacteria</taxon>
        <taxon>Bacillati</taxon>
        <taxon>Actinomycetota</taxon>
        <taxon>Actinomycetes</taxon>
        <taxon>Kitasatosporales</taxon>
        <taxon>Streptomycetaceae</taxon>
        <taxon>Streptomyces</taxon>
    </lineage>
</organism>
<dbReference type="RefSeq" id="WP_013004231.1">
    <property type="nucleotide sequence ID" value="NC_013929.1"/>
</dbReference>
<dbReference type="PANTHER" id="PTHR43662:SF3">
    <property type="entry name" value="DOMAIN PROTEIN, PUTATIVE (AFU_ORTHOLOGUE AFUA_6G11970)-RELATED"/>
    <property type="match status" value="1"/>
</dbReference>
<dbReference type="HOGENOM" id="CLU_025573_0_0_11"/>
<evidence type="ECO:0000313" key="4">
    <source>
        <dbReference type="Proteomes" id="UP000001444"/>
    </source>
</evidence>
<dbReference type="KEGG" id="scb:SCAB_66761"/>
<gene>
    <name evidence="3" type="ordered locus">SCAB_66761</name>
</gene>
<dbReference type="Proteomes" id="UP000001444">
    <property type="component" value="Chromosome"/>
</dbReference>
<feature type="region of interest" description="Disordered" evidence="1">
    <location>
        <begin position="154"/>
        <end position="264"/>
    </location>
</feature>
<dbReference type="eggNOG" id="ENOG502Z890">
    <property type="taxonomic scope" value="Bacteria"/>
</dbReference>
<sequence length="536" mass="55942">MGRNTRKRRSPLAVRAIAASAALAVAGGGLVWANFYASAGESKSKPNATLASAQVATIACPDVGQKLTNVPNKARAGVAKELALLDRQITEAYKRLADTRQAQAGDANFVNNAILNPLKSKRTATIDRIGINIRRVGGQAPQGLAQLAACQGKGDQAQTNAGGGQGQNQGGQNQGQNNGGQGQNQGGQNQGQNNGGQGQNQGGQNQGQNNGGQGQGQGQGGNGQGGNGPVAGDFININQVQPNGGPKGVNGNGLAANGNGGSRGSFTTSCGVNKNELRNSDNVIVAPGVSNGAQHQHDYVGNQSNNAFASDQQLANAQTSCQNQGDKSSYFWPVIRIQDGSNDIDANKPGGGADKNVGKIVEPSQAQLKFVGNKKGNVVGMPQALRIITGDAKAFVNGLGNANTNWSCTGFEDRVVTDKYPICPQGSSVVRTSFFQSCWDGKNIDSANHRTHVSFVKGDGSCANGFQAIPQLQVRLVYNVPAPQIQNGQVVKPYAVDSFPENLHKPITDHNDFINFFNQQTMNKMVQCINNGQNCK</sequence>
<dbReference type="AlphaFoldDB" id="C9ZHF3"/>